<dbReference type="InterPro" id="IPR035952">
    <property type="entry name" value="Rhomboid-like_sf"/>
</dbReference>
<feature type="domain" description="Peptidase S54 rhomboid" evidence="8">
    <location>
        <begin position="58"/>
        <end position="191"/>
    </location>
</feature>
<feature type="transmembrane region" description="Helical" evidence="7">
    <location>
        <begin position="67"/>
        <end position="87"/>
    </location>
</feature>
<sequence length="230" mass="25567">MENFSIRRKFRKKRIIMTYLFLGIQVIAFLLMTFMGGSQNTFTLYIFGAKVNEAIVMGEIWRLITPIFLHIGFMHLLINSITLYYLGSQLELTYGSIRFAIIYLLGGFMGNAMSFAFTPAISAGASTSLFGLFAATVVLGRLYPHNYAIRNMAQGFLILIVINFISGLTSSSIDNWGHLGGAMGGGLAACFIMIPNLAPIEKNIRIKMLIAYLLLAILFIAIGFRRFGMI</sequence>
<dbReference type="GO" id="GO:0004252">
    <property type="term" value="F:serine-type endopeptidase activity"/>
    <property type="evidence" value="ECO:0007669"/>
    <property type="project" value="InterPro"/>
</dbReference>
<keyword evidence="9" id="KW-0645">Protease</keyword>
<reference evidence="10" key="1">
    <citation type="submission" date="2018-12" db="EMBL/GenBank/DDBJ databases">
        <title>Complete genome sequencing of Jeotgalibaca sp. H21T32.</title>
        <authorList>
            <person name="Bae J.-W."/>
            <person name="Lee S.-Y."/>
        </authorList>
    </citation>
    <scope>NUCLEOTIDE SEQUENCE [LARGE SCALE GENOMIC DNA]</scope>
    <source>
        <strain evidence="10">H21T32</strain>
    </source>
</reference>
<organism evidence="9 10">
    <name type="scientific">Jeotgalibaca ciconiae</name>
    <dbReference type="NCBI Taxonomy" id="2496265"/>
    <lineage>
        <taxon>Bacteria</taxon>
        <taxon>Bacillati</taxon>
        <taxon>Bacillota</taxon>
        <taxon>Bacilli</taxon>
        <taxon>Lactobacillales</taxon>
        <taxon>Carnobacteriaceae</taxon>
        <taxon>Jeotgalibaca</taxon>
    </lineage>
</organism>
<keyword evidence="3 7" id="KW-0812">Transmembrane</keyword>
<dbReference type="PANTHER" id="PTHR43731:SF14">
    <property type="entry name" value="PRESENILIN-ASSOCIATED RHOMBOID-LIKE PROTEIN, MITOCHONDRIAL"/>
    <property type="match status" value="1"/>
</dbReference>
<evidence type="ECO:0000256" key="1">
    <source>
        <dbReference type="ARBA" id="ARBA00004141"/>
    </source>
</evidence>
<dbReference type="RefSeq" id="WP_126111473.1">
    <property type="nucleotide sequence ID" value="NZ_CP034465.1"/>
</dbReference>
<keyword evidence="10" id="KW-1185">Reference proteome</keyword>
<evidence type="ECO:0000259" key="8">
    <source>
        <dbReference type="Pfam" id="PF01694"/>
    </source>
</evidence>
<evidence type="ECO:0000256" key="7">
    <source>
        <dbReference type="SAM" id="Phobius"/>
    </source>
</evidence>
<comment type="similarity">
    <text evidence="2">Belongs to the peptidase S54 family.</text>
</comment>
<evidence type="ECO:0000256" key="4">
    <source>
        <dbReference type="ARBA" id="ARBA00022801"/>
    </source>
</evidence>
<dbReference type="InterPro" id="IPR022764">
    <property type="entry name" value="Peptidase_S54_rhomboid_dom"/>
</dbReference>
<feature type="transmembrane region" description="Helical" evidence="7">
    <location>
        <begin position="179"/>
        <end position="197"/>
    </location>
</feature>
<keyword evidence="5 7" id="KW-1133">Transmembrane helix</keyword>
<proteinExistence type="inferred from homology"/>
<comment type="subcellular location">
    <subcellularLocation>
        <location evidence="1">Membrane</location>
        <topology evidence="1">Multi-pass membrane protein</topology>
    </subcellularLocation>
</comment>
<dbReference type="Gene3D" id="1.20.1540.10">
    <property type="entry name" value="Rhomboid-like"/>
    <property type="match status" value="1"/>
</dbReference>
<dbReference type="OrthoDB" id="9813074at2"/>
<dbReference type="GO" id="GO:0006508">
    <property type="term" value="P:proteolysis"/>
    <property type="evidence" value="ECO:0007669"/>
    <property type="project" value="UniProtKB-KW"/>
</dbReference>
<evidence type="ECO:0000256" key="2">
    <source>
        <dbReference type="ARBA" id="ARBA00009045"/>
    </source>
</evidence>
<dbReference type="Pfam" id="PF01694">
    <property type="entry name" value="Rhomboid"/>
    <property type="match status" value="1"/>
</dbReference>
<dbReference type="Proteomes" id="UP000273326">
    <property type="component" value="Chromosome"/>
</dbReference>
<evidence type="ECO:0000256" key="5">
    <source>
        <dbReference type="ARBA" id="ARBA00022989"/>
    </source>
</evidence>
<protein>
    <submittedName>
        <fullName evidence="9">Rhomboid family intramembrane serine protease</fullName>
    </submittedName>
</protein>
<dbReference type="InterPro" id="IPR050925">
    <property type="entry name" value="Rhomboid_protease_S54"/>
</dbReference>
<dbReference type="PANTHER" id="PTHR43731">
    <property type="entry name" value="RHOMBOID PROTEASE"/>
    <property type="match status" value="1"/>
</dbReference>
<feature type="transmembrane region" description="Helical" evidence="7">
    <location>
        <begin position="99"/>
        <end position="117"/>
    </location>
</feature>
<evidence type="ECO:0000313" key="9">
    <source>
        <dbReference type="EMBL" id="AZP05260.1"/>
    </source>
</evidence>
<feature type="transmembrane region" description="Helical" evidence="7">
    <location>
        <begin position="123"/>
        <end position="143"/>
    </location>
</feature>
<keyword evidence="4" id="KW-0378">Hydrolase</keyword>
<evidence type="ECO:0000256" key="6">
    <source>
        <dbReference type="ARBA" id="ARBA00023136"/>
    </source>
</evidence>
<feature type="transmembrane region" description="Helical" evidence="7">
    <location>
        <begin position="155"/>
        <end position="173"/>
    </location>
</feature>
<dbReference type="KEGG" id="jeh:EJN90_11750"/>
<accession>A0A3Q9BMD1</accession>
<name>A0A3Q9BMD1_9LACT</name>
<dbReference type="AlphaFoldDB" id="A0A3Q9BMD1"/>
<feature type="transmembrane region" description="Helical" evidence="7">
    <location>
        <begin position="209"/>
        <end position="227"/>
    </location>
</feature>
<gene>
    <name evidence="9" type="ORF">EJN90_11750</name>
</gene>
<evidence type="ECO:0000256" key="3">
    <source>
        <dbReference type="ARBA" id="ARBA00022692"/>
    </source>
</evidence>
<dbReference type="GO" id="GO:0016020">
    <property type="term" value="C:membrane"/>
    <property type="evidence" value="ECO:0007669"/>
    <property type="project" value="UniProtKB-SubCell"/>
</dbReference>
<evidence type="ECO:0000313" key="10">
    <source>
        <dbReference type="Proteomes" id="UP000273326"/>
    </source>
</evidence>
<dbReference type="SUPFAM" id="SSF144091">
    <property type="entry name" value="Rhomboid-like"/>
    <property type="match status" value="1"/>
</dbReference>
<dbReference type="EMBL" id="CP034465">
    <property type="protein sequence ID" value="AZP05260.1"/>
    <property type="molecule type" value="Genomic_DNA"/>
</dbReference>
<feature type="transmembrane region" description="Helical" evidence="7">
    <location>
        <begin position="16"/>
        <end position="35"/>
    </location>
</feature>
<keyword evidence="6 7" id="KW-0472">Membrane</keyword>